<proteinExistence type="predicted"/>
<feature type="region of interest" description="Disordered" evidence="1">
    <location>
        <begin position="1"/>
        <end position="28"/>
    </location>
</feature>
<evidence type="ECO:0000256" key="1">
    <source>
        <dbReference type="SAM" id="MobiDB-lite"/>
    </source>
</evidence>
<dbReference type="EMBL" id="FWPT01000013">
    <property type="protein sequence ID" value="SMA50549.1"/>
    <property type="molecule type" value="Genomic_DNA"/>
</dbReference>
<evidence type="ECO:0000313" key="2">
    <source>
        <dbReference type="EMBL" id="SMA50549.1"/>
    </source>
</evidence>
<dbReference type="Proteomes" id="UP000196573">
    <property type="component" value="Unassembled WGS sequence"/>
</dbReference>
<gene>
    <name evidence="2" type="ORF">EHSB41UT_04360</name>
</gene>
<reference evidence="2 3" key="1">
    <citation type="submission" date="2017-03" db="EMBL/GenBank/DDBJ databases">
        <authorList>
            <person name="Afonso C.L."/>
            <person name="Miller P.J."/>
            <person name="Scott M.A."/>
            <person name="Spackman E."/>
            <person name="Goraichik I."/>
            <person name="Dimitrov K.M."/>
            <person name="Suarez D.L."/>
            <person name="Swayne D.E."/>
        </authorList>
    </citation>
    <scope>NUCLEOTIDE SEQUENCE [LARGE SCALE GENOMIC DNA]</scope>
    <source>
        <strain evidence="2">SB41UT1</strain>
    </source>
</reference>
<accession>A0A1X7AR29</accession>
<sequence>MPKVVTRSQSRQARLAKNNPLPAKGSYRGASVTVKKIDTGQPKKPMMPARRYSDGGEMSCDEIAAGRSLSDYMKKALTVPTLGKMKGIIEYVATKIEQGSSSDRSFITAATGTLKIDVNYALALKEAGIELDGEHKLDSVIAELDRELVIRLRTTGLRH</sequence>
<evidence type="ECO:0000313" key="3">
    <source>
        <dbReference type="Proteomes" id="UP000196573"/>
    </source>
</evidence>
<dbReference type="AlphaFoldDB" id="A0A1X7AR29"/>
<feature type="compositionally biased region" description="Polar residues" evidence="1">
    <location>
        <begin position="1"/>
        <end position="12"/>
    </location>
</feature>
<organism evidence="2 3">
    <name type="scientific">Parendozoicomonas haliclonae</name>
    <dbReference type="NCBI Taxonomy" id="1960125"/>
    <lineage>
        <taxon>Bacteria</taxon>
        <taxon>Pseudomonadati</taxon>
        <taxon>Pseudomonadota</taxon>
        <taxon>Gammaproteobacteria</taxon>
        <taxon>Oceanospirillales</taxon>
        <taxon>Endozoicomonadaceae</taxon>
        <taxon>Parendozoicomonas</taxon>
    </lineage>
</organism>
<name>A0A1X7AR29_9GAMM</name>
<dbReference type="RefSeq" id="WP_087112982.1">
    <property type="nucleotide sequence ID" value="NZ_CBCSCN010000016.1"/>
</dbReference>
<protein>
    <submittedName>
        <fullName evidence="2">Uncharacterized protein</fullName>
    </submittedName>
</protein>
<keyword evidence="3" id="KW-1185">Reference proteome</keyword>